<dbReference type="Gene3D" id="2.10.70.40">
    <property type="entry name" value="peptidoglycan hydrolase"/>
    <property type="match status" value="1"/>
</dbReference>
<dbReference type="PANTHER" id="PTHR33308">
    <property type="entry name" value="PEPTIDOGLYCAN HYDROLASE FLGJ"/>
    <property type="match status" value="1"/>
</dbReference>
<dbReference type="PRINTS" id="PR01002">
    <property type="entry name" value="FLGFLGJ"/>
</dbReference>
<dbReference type="NCBIfam" id="TIGR02541">
    <property type="entry name" value="flagell_FlgJ"/>
    <property type="match status" value="1"/>
</dbReference>
<comment type="caution">
    <text evidence="3">The sequence shown here is derived from an EMBL/GenBank/DDBJ whole genome shotgun (WGS) entry which is preliminary data.</text>
</comment>
<gene>
    <name evidence="3" type="ORF">GCM10007320_63230</name>
</gene>
<protein>
    <recommendedName>
        <fullName evidence="2">Mannosyl-glycoprotein endo-beta-N-acetylglucosamidase-like domain-containing protein</fullName>
    </recommendedName>
</protein>
<proteinExistence type="predicted"/>
<name>A0ABQ3GE84_9BURK</name>
<keyword evidence="1" id="KW-0378">Hydrolase</keyword>
<dbReference type="Proteomes" id="UP000626210">
    <property type="component" value="Unassembled WGS sequence"/>
</dbReference>
<organism evidence="3 4">
    <name type="scientific">Pseudorhodoferax aquiterrae</name>
    <dbReference type="NCBI Taxonomy" id="747304"/>
    <lineage>
        <taxon>Bacteria</taxon>
        <taxon>Pseudomonadati</taxon>
        <taxon>Pseudomonadota</taxon>
        <taxon>Betaproteobacteria</taxon>
        <taxon>Burkholderiales</taxon>
        <taxon>Comamonadaceae</taxon>
    </lineage>
</organism>
<dbReference type="Gene3D" id="1.10.530.10">
    <property type="match status" value="1"/>
</dbReference>
<reference evidence="4" key="1">
    <citation type="journal article" date="2019" name="Int. J. Syst. Evol. Microbiol.">
        <title>The Global Catalogue of Microorganisms (GCM) 10K type strain sequencing project: providing services to taxonomists for standard genome sequencing and annotation.</title>
        <authorList>
            <consortium name="The Broad Institute Genomics Platform"/>
            <consortium name="The Broad Institute Genome Sequencing Center for Infectious Disease"/>
            <person name="Wu L."/>
            <person name="Ma J."/>
        </authorList>
    </citation>
    <scope>NUCLEOTIDE SEQUENCE [LARGE SCALE GENOMIC DNA]</scope>
    <source>
        <strain evidence="4">KCTC 23314</strain>
    </source>
</reference>
<dbReference type="PANTHER" id="PTHR33308:SF9">
    <property type="entry name" value="PEPTIDOGLYCAN HYDROLASE FLGJ"/>
    <property type="match status" value="1"/>
</dbReference>
<evidence type="ECO:0000259" key="2">
    <source>
        <dbReference type="SMART" id="SM00047"/>
    </source>
</evidence>
<dbReference type="InterPro" id="IPR051056">
    <property type="entry name" value="Glycosyl_Hydrolase_73"/>
</dbReference>
<dbReference type="EMBL" id="BMYK01000043">
    <property type="protein sequence ID" value="GHD03283.1"/>
    <property type="molecule type" value="Genomic_DNA"/>
</dbReference>
<dbReference type="InterPro" id="IPR002901">
    <property type="entry name" value="MGlyc_endo_b_GlcNAc-like_dom"/>
</dbReference>
<feature type="domain" description="Mannosyl-glycoprotein endo-beta-N-acetylglucosamidase-like" evidence="2">
    <location>
        <begin position="114"/>
        <end position="269"/>
    </location>
</feature>
<dbReference type="SMART" id="SM00047">
    <property type="entry name" value="LYZ2"/>
    <property type="match status" value="1"/>
</dbReference>
<evidence type="ECO:0000256" key="1">
    <source>
        <dbReference type="ARBA" id="ARBA00022801"/>
    </source>
</evidence>
<evidence type="ECO:0000313" key="3">
    <source>
        <dbReference type="EMBL" id="GHD03283.1"/>
    </source>
</evidence>
<keyword evidence="4" id="KW-1185">Reference proteome</keyword>
<dbReference type="InterPro" id="IPR013377">
    <property type="entry name" value="FlgJ"/>
</dbReference>
<dbReference type="RefSeq" id="WP_229883155.1">
    <property type="nucleotide sequence ID" value="NZ_BMYK01000043.1"/>
</dbReference>
<accession>A0ABQ3GE84</accession>
<evidence type="ECO:0000313" key="4">
    <source>
        <dbReference type="Proteomes" id="UP000626210"/>
    </source>
</evidence>
<sequence length="276" mass="28316">MQTPDFASSTALRALAPAAPTAPTPSWAAGGGAVQSASFANAMRSAQAEITEIVRNGWSQSELPALGTEGLLRRAAALQAAAVDGAPGQALPLLTQALARTPVRTTGAPVLPPGEAVPVAAQQDFLQAIGPWAREAGAALGVAPELVAAHAALESGWGRRPLRGADGGDSRNLFGIKASAGWRGASVQALTTEYADGEAQKTTESFRAYPDHASAFRDYAQLLQSSPRYQDALNTGSDAAAFAQGLVRGGYATDPGYADKLARVARQVRARSAVGE</sequence>
<dbReference type="Pfam" id="PF01832">
    <property type="entry name" value="Glucosaminidase"/>
    <property type="match status" value="1"/>
</dbReference>